<protein>
    <submittedName>
        <fullName evidence="18">Potassium voltage-gated channel subfamily B member 2-like</fullName>
    </submittedName>
</protein>
<dbReference type="AlphaFoldDB" id="A0A8U0UHA3"/>
<dbReference type="PRINTS" id="PR01495">
    <property type="entry name" value="SHABCHANNEL"/>
</dbReference>
<feature type="transmembrane region" description="Helical" evidence="15">
    <location>
        <begin position="196"/>
        <end position="213"/>
    </location>
</feature>
<dbReference type="Gene3D" id="1.10.287.70">
    <property type="match status" value="1"/>
</dbReference>
<dbReference type="InterPro" id="IPR005821">
    <property type="entry name" value="Ion_trans_dom"/>
</dbReference>
<evidence type="ECO:0000256" key="1">
    <source>
        <dbReference type="ARBA" id="ARBA00004141"/>
    </source>
</evidence>
<dbReference type="GO" id="GO:0005251">
    <property type="term" value="F:delayed rectifier potassium channel activity"/>
    <property type="evidence" value="ECO:0007669"/>
    <property type="project" value="TreeGrafter"/>
</dbReference>
<evidence type="ECO:0000256" key="14">
    <source>
        <dbReference type="SAM" id="MobiDB-lite"/>
    </source>
</evidence>
<dbReference type="RefSeq" id="XP_038852785.1">
    <property type="nucleotide sequence ID" value="XM_038996857.1"/>
</dbReference>
<dbReference type="InterPro" id="IPR003968">
    <property type="entry name" value="K_chnl_volt-dep_Kv"/>
</dbReference>
<evidence type="ECO:0000256" key="2">
    <source>
        <dbReference type="ARBA" id="ARBA00004279"/>
    </source>
</evidence>
<keyword evidence="4" id="KW-0813">Transport</keyword>
<evidence type="ECO:0000256" key="15">
    <source>
        <dbReference type="SAM" id="Phobius"/>
    </source>
</evidence>
<dbReference type="GO" id="GO:0001508">
    <property type="term" value="P:action potential"/>
    <property type="evidence" value="ECO:0007669"/>
    <property type="project" value="TreeGrafter"/>
</dbReference>
<comment type="subcellular location">
    <subcellularLocation>
        <location evidence="2">Cell projection</location>
        <location evidence="2">Dendrite</location>
    </subcellularLocation>
    <subcellularLocation>
        <location evidence="1">Membrane</location>
        <topology evidence="1">Multi-pass membrane protein</topology>
    </subcellularLocation>
    <subcellularLocation>
        <location evidence="3">Perikaryon</location>
    </subcellularLocation>
</comment>
<keyword evidence="7" id="KW-0631">Potassium channel</keyword>
<dbReference type="Pfam" id="PF03521">
    <property type="entry name" value="Kv2channel"/>
    <property type="match status" value="2"/>
</dbReference>
<evidence type="ECO:0000256" key="3">
    <source>
        <dbReference type="ARBA" id="ARBA00004484"/>
    </source>
</evidence>
<evidence type="ECO:0000256" key="4">
    <source>
        <dbReference type="ARBA" id="ARBA00022448"/>
    </source>
</evidence>
<dbReference type="GeneID" id="120050281"/>
<keyword evidence="6 15" id="KW-0812">Transmembrane</keyword>
<accession>A0A8U0UHA3</accession>
<keyword evidence="9" id="KW-0630">Potassium</keyword>
<dbReference type="Proteomes" id="UP000808372">
    <property type="component" value="Chromosome 7"/>
</dbReference>
<evidence type="ECO:0000256" key="10">
    <source>
        <dbReference type="ARBA" id="ARBA00022989"/>
    </source>
</evidence>
<name>A0A8U0UHA3_SALNM</name>
<feature type="transmembrane region" description="Helical" evidence="15">
    <location>
        <begin position="164"/>
        <end position="184"/>
    </location>
</feature>
<feature type="compositionally biased region" description="Pro residues" evidence="14">
    <location>
        <begin position="542"/>
        <end position="551"/>
    </location>
</feature>
<sequence length="696" mass="76020">MSYPGSGSCGILLSENIACSTPILAILSILFIILSTIALSLNTLPELQVLDEFGQANDNPQLAHVEAICIAWFTMEYLLRFLSSPDKWKFFKGPLNIIDLLAILPYYVTIFLTESNKSVLQFQNVRRVVQIFRIMRILRILKLARHSTGLQSLGFTLRRSYNELGLLILFLAMGIMIFSSLVFFAEKDEDATKFTSIPASFWWATITMTTVGYGDIYPQTLLGKIVGGLCCIAGVLVIALPIPIIVNNFSEFYKEQKRQEKAIKRREALERAKRNGSIVSMNLKEAFARSMELMDVVVEKGGEGNHLSPSRWAGTPKYVASNTSLHSTDKTFPESILLGSTHRITITTSSSPQRRGGTSQLLNAQNLETMYNQMARSQSFTNLNTSCSLSTMSTSTGFTATTTPELQQHQHPGSPPAPAPTLQKVELEMHEVPLPSMDSIASCRDDFGEGSVYGRKFPPSLDLLPESRVDDVLSPQDATLLKDRMYRFVPYDQDGATKSPRDDTESFNRTVENFRNSLRGSINPVVKGTKGLKVIFIEGPPTEVPPTPPSTTSPQDISSSLLEDESPEGETTPLLPSTEALDLGTEDEIFPLSPERLMVVVDTPPGDEDTPDQSLGGQGLTNEENHEEKNLMETAGAAGGASAGNCTQGVMGGGASGEGKVDINQSGHKAENHMVTPEIPLITGDSSMSPTCETSM</sequence>
<dbReference type="Gene3D" id="1.20.120.350">
    <property type="entry name" value="Voltage-gated potassium channels. Chain C"/>
    <property type="match status" value="1"/>
</dbReference>
<dbReference type="Pfam" id="PF00520">
    <property type="entry name" value="Ion_trans"/>
    <property type="match status" value="1"/>
</dbReference>
<feature type="transmembrane region" description="Helical" evidence="15">
    <location>
        <begin position="94"/>
        <end position="112"/>
    </location>
</feature>
<evidence type="ECO:0000256" key="9">
    <source>
        <dbReference type="ARBA" id="ARBA00022958"/>
    </source>
</evidence>
<evidence type="ECO:0000256" key="11">
    <source>
        <dbReference type="ARBA" id="ARBA00023065"/>
    </source>
</evidence>
<feature type="transmembrane region" description="Helical" evidence="15">
    <location>
        <begin position="225"/>
        <end position="249"/>
    </location>
</feature>
<reference evidence="18" key="1">
    <citation type="submission" date="2025-08" db="UniProtKB">
        <authorList>
            <consortium name="RefSeq"/>
        </authorList>
    </citation>
    <scope>IDENTIFICATION</scope>
    <source>
        <tissue evidence="18">White muscle</tissue>
    </source>
</reference>
<evidence type="ECO:0000313" key="18">
    <source>
        <dbReference type="RefSeq" id="XP_038852785.1"/>
    </source>
</evidence>
<dbReference type="KEGG" id="snh:120050281"/>
<evidence type="ECO:0000256" key="8">
    <source>
        <dbReference type="ARBA" id="ARBA00022882"/>
    </source>
</evidence>
<feature type="transmembrane region" description="Helical" evidence="15">
    <location>
        <begin position="21"/>
        <end position="41"/>
    </location>
</feature>
<dbReference type="PANTHER" id="PTHR11537">
    <property type="entry name" value="VOLTAGE-GATED POTASSIUM CHANNEL"/>
    <property type="match status" value="1"/>
</dbReference>
<organism evidence="17 18">
    <name type="scientific">Salvelinus namaycush</name>
    <name type="common">Lake trout</name>
    <name type="synonym">Salmo namaycush</name>
    <dbReference type="NCBI Taxonomy" id="8040"/>
    <lineage>
        <taxon>Eukaryota</taxon>
        <taxon>Metazoa</taxon>
        <taxon>Chordata</taxon>
        <taxon>Craniata</taxon>
        <taxon>Vertebrata</taxon>
        <taxon>Euteleostomi</taxon>
        <taxon>Actinopterygii</taxon>
        <taxon>Neopterygii</taxon>
        <taxon>Teleostei</taxon>
        <taxon>Protacanthopterygii</taxon>
        <taxon>Salmoniformes</taxon>
        <taxon>Salmonidae</taxon>
        <taxon>Salmoninae</taxon>
        <taxon>Salvelinus</taxon>
    </lineage>
</organism>
<evidence type="ECO:0000259" key="16">
    <source>
        <dbReference type="Pfam" id="PF00520"/>
    </source>
</evidence>
<feature type="region of interest" description="Disordered" evidence="14">
    <location>
        <begin position="538"/>
        <end position="621"/>
    </location>
</feature>
<proteinExistence type="predicted"/>
<dbReference type="InterPro" id="IPR028325">
    <property type="entry name" value="VG_K_chnl"/>
</dbReference>
<evidence type="ECO:0000256" key="13">
    <source>
        <dbReference type="ARBA" id="ARBA00023303"/>
    </source>
</evidence>
<feature type="domain" description="Ion transport" evidence="16">
    <location>
        <begin position="22"/>
        <end position="256"/>
    </location>
</feature>
<evidence type="ECO:0000256" key="12">
    <source>
        <dbReference type="ARBA" id="ARBA00023136"/>
    </source>
</evidence>
<keyword evidence="10 15" id="KW-1133">Transmembrane helix</keyword>
<dbReference type="SUPFAM" id="SSF81324">
    <property type="entry name" value="Voltage-gated potassium channels"/>
    <property type="match status" value="1"/>
</dbReference>
<keyword evidence="13" id="KW-0407">Ion channel</keyword>
<dbReference type="GO" id="GO:0008076">
    <property type="term" value="C:voltage-gated potassium channel complex"/>
    <property type="evidence" value="ECO:0007669"/>
    <property type="project" value="InterPro"/>
</dbReference>
<evidence type="ECO:0000256" key="7">
    <source>
        <dbReference type="ARBA" id="ARBA00022826"/>
    </source>
</evidence>
<keyword evidence="5" id="KW-0633">Potassium transport</keyword>
<dbReference type="PRINTS" id="PR00169">
    <property type="entry name" value="KCHANNEL"/>
</dbReference>
<keyword evidence="8" id="KW-0851">Voltage-gated channel</keyword>
<dbReference type="FunFam" id="1.10.287.70:FF:000034">
    <property type="entry name" value="Potassium voltage-gated channel subfamily B member"/>
    <property type="match status" value="1"/>
</dbReference>
<dbReference type="InterPro" id="IPR027359">
    <property type="entry name" value="Volt_channel_dom_sf"/>
</dbReference>
<keyword evidence="12 15" id="KW-0472">Membrane</keyword>
<dbReference type="PRINTS" id="PR01491">
    <property type="entry name" value="KVCHANNEL"/>
</dbReference>
<dbReference type="GO" id="GO:0043204">
    <property type="term" value="C:perikaryon"/>
    <property type="evidence" value="ECO:0007669"/>
    <property type="project" value="UniProtKB-SubCell"/>
</dbReference>
<dbReference type="GO" id="GO:0030425">
    <property type="term" value="C:dendrite"/>
    <property type="evidence" value="ECO:0007669"/>
    <property type="project" value="UniProtKB-SubCell"/>
</dbReference>
<keyword evidence="11" id="KW-0406">Ion transport</keyword>
<evidence type="ECO:0000256" key="6">
    <source>
        <dbReference type="ARBA" id="ARBA00022692"/>
    </source>
</evidence>
<dbReference type="InterPro" id="IPR003973">
    <property type="entry name" value="K_chnl_volt-dep_Kv2"/>
</dbReference>
<evidence type="ECO:0000313" key="17">
    <source>
        <dbReference type="Proteomes" id="UP000808372"/>
    </source>
</evidence>
<dbReference type="FunFam" id="1.20.120.350:FF:000018">
    <property type="entry name" value="Potassium voltage-gated channel subfamily B member"/>
    <property type="match status" value="1"/>
</dbReference>
<gene>
    <name evidence="18" type="primary">LOC120050281</name>
</gene>
<evidence type="ECO:0000256" key="5">
    <source>
        <dbReference type="ARBA" id="ARBA00022538"/>
    </source>
</evidence>
<keyword evidence="17" id="KW-1185">Reference proteome</keyword>
<dbReference type="PANTHER" id="PTHR11537:SF280">
    <property type="entry name" value="POTASSIUM VOLTAGE-GATED CHANNEL SUBFAMILY B MEMBER 2"/>
    <property type="match status" value="1"/>
</dbReference>